<feature type="region of interest" description="Disordered" evidence="6">
    <location>
        <begin position="1"/>
        <end position="48"/>
    </location>
</feature>
<dbReference type="GO" id="GO:0016020">
    <property type="term" value="C:membrane"/>
    <property type="evidence" value="ECO:0007669"/>
    <property type="project" value="UniProtKB-SubCell"/>
</dbReference>
<protein>
    <submittedName>
        <fullName evidence="9">HlyIII-domain-containing protein</fullName>
    </submittedName>
</protein>
<reference evidence="9" key="2">
    <citation type="submission" date="2020-04" db="EMBL/GenBank/DDBJ databases">
        <authorList>
            <consortium name="NCBI Genome Project"/>
        </authorList>
    </citation>
    <scope>NUCLEOTIDE SEQUENCE</scope>
    <source>
        <strain evidence="9">CBS 342.82</strain>
    </source>
</reference>
<comment type="subcellular location">
    <subcellularLocation>
        <location evidence="1">Membrane</location>
        <topology evidence="1">Multi-pass membrane protein</topology>
    </subcellularLocation>
</comment>
<proteinExistence type="predicted"/>
<sequence>MSRTMTATYTAVESHEEPTLGSSSGTNFDIDNDRARQRRRRHSSYQPRAWSAERENVSLIVDEFIKDLGKRLEMLESYGQLKFDEGVKTLHDTLYAIHDRCMHVSDEFIDAGMKRHKILVETLEAHYRDALSTRATMEQKVQEGIKMLETNLASLEQRAYSLHKAGIAATASEMLDSGIAYMDKTSTKAAEIVSEVAVAARKAEERLKLKIEEAISHARKHGSITYDMLPEPWRVNPHILRGYRFRESKLDCLRSCFTLNNESFNIWSHGLGFILVLTLAFYVYPNTEAFASATNFDILIAGCFFFAACKCMLCSTVWHTMACISDQTLMERFACVDYTGISFLVAASIMTTEYTAFYCEPISRWIYLSATLVLGIAGTILPWHPTFNRADMSWLRVGFFVTLALTGFIPIAQLTYERGWNATAYFYRPILESVLVYFAGACLYAAKIPEIFLPGWFDYFGCSHNIWHVAVLGGILFHYNAMQSFFGDAFRRASYGECSVY</sequence>
<evidence type="ECO:0000256" key="4">
    <source>
        <dbReference type="ARBA" id="ARBA00023136"/>
    </source>
</evidence>
<dbReference type="PANTHER" id="PTHR20855:SF97">
    <property type="entry name" value="ADIPOR-LIKE RECEPTOR IZH3-RELATED"/>
    <property type="match status" value="1"/>
</dbReference>
<feature type="transmembrane region" description="Helical" evidence="7">
    <location>
        <begin position="338"/>
        <end position="358"/>
    </location>
</feature>
<dbReference type="GO" id="GO:0038023">
    <property type="term" value="F:signaling receptor activity"/>
    <property type="evidence" value="ECO:0007669"/>
    <property type="project" value="TreeGrafter"/>
</dbReference>
<feature type="compositionally biased region" description="Polar residues" evidence="6">
    <location>
        <begin position="1"/>
        <end position="11"/>
    </location>
</feature>
<dbReference type="GO" id="GO:0006882">
    <property type="term" value="P:intracellular zinc ion homeostasis"/>
    <property type="evidence" value="ECO:0007669"/>
    <property type="project" value="TreeGrafter"/>
</dbReference>
<evidence type="ECO:0000256" key="3">
    <source>
        <dbReference type="ARBA" id="ARBA00022989"/>
    </source>
</evidence>
<dbReference type="Proteomes" id="UP000504637">
    <property type="component" value="Unplaced"/>
</dbReference>
<accession>A0A6J3M966</accession>
<keyword evidence="5" id="KW-0479">Metal-binding</keyword>
<feature type="compositionally biased region" description="Polar residues" evidence="6">
    <location>
        <begin position="20"/>
        <end position="29"/>
    </location>
</feature>
<feature type="binding site" evidence="5">
    <location>
        <position position="468"/>
    </location>
    <ligand>
        <name>Zn(2+)</name>
        <dbReference type="ChEBI" id="CHEBI:29105"/>
    </ligand>
</feature>
<organism evidence="9">
    <name type="scientific">Dissoconium aciculare CBS 342.82</name>
    <dbReference type="NCBI Taxonomy" id="1314786"/>
    <lineage>
        <taxon>Eukaryota</taxon>
        <taxon>Fungi</taxon>
        <taxon>Dikarya</taxon>
        <taxon>Ascomycota</taxon>
        <taxon>Pezizomycotina</taxon>
        <taxon>Dothideomycetes</taxon>
        <taxon>Dothideomycetidae</taxon>
        <taxon>Mycosphaerellales</taxon>
        <taxon>Dissoconiaceae</taxon>
        <taxon>Dissoconium</taxon>
    </lineage>
</organism>
<feature type="transmembrane region" description="Helical" evidence="7">
    <location>
        <begin position="266"/>
        <end position="284"/>
    </location>
</feature>
<evidence type="ECO:0000256" key="2">
    <source>
        <dbReference type="ARBA" id="ARBA00022692"/>
    </source>
</evidence>
<gene>
    <name evidence="9" type="ORF">K489DRAFT_379024</name>
</gene>
<name>A0A6J3M966_9PEZI</name>
<reference evidence="9" key="1">
    <citation type="submission" date="2020-01" db="EMBL/GenBank/DDBJ databases">
        <authorList>
            <consortium name="DOE Joint Genome Institute"/>
            <person name="Haridas S."/>
            <person name="Albert R."/>
            <person name="Binder M."/>
            <person name="Bloem J."/>
            <person name="Labutti K."/>
            <person name="Salamov A."/>
            <person name="Andreopoulos B."/>
            <person name="Baker S.E."/>
            <person name="Barry K."/>
            <person name="Bills G."/>
            <person name="Bluhm B.H."/>
            <person name="Cannon C."/>
            <person name="Castanera R."/>
            <person name="Culley D.E."/>
            <person name="Daum C."/>
            <person name="Ezra D."/>
            <person name="Gonzalez J.B."/>
            <person name="Henrissat B."/>
            <person name="Kuo A."/>
            <person name="Liang C."/>
            <person name="Lipzen A."/>
            <person name="Lutzoni F."/>
            <person name="Magnuson J."/>
            <person name="Mondo S."/>
            <person name="Nolan M."/>
            <person name="Ohm R."/>
            <person name="Pangilinan J."/>
            <person name="Park H.-J."/>
            <person name="Ramirez L."/>
            <person name="Alfaro M."/>
            <person name="Sun H."/>
            <person name="Tritt A."/>
            <person name="Yoshinaga Y."/>
            <person name="Zwiers L.-H."/>
            <person name="Turgeon B.G."/>
            <person name="Goodwin S.B."/>
            <person name="Spatafora J.W."/>
            <person name="Crous P.W."/>
            <person name="Grigoriev I.V."/>
        </authorList>
    </citation>
    <scope>NUCLEOTIDE SEQUENCE</scope>
    <source>
        <strain evidence="9">CBS 342.82</strain>
    </source>
</reference>
<dbReference type="GeneID" id="54362350"/>
<evidence type="ECO:0000313" key="8">
    <source>
        <dbReference type="Proteomes" id="UP000504637"/>
    </source>
</evidence>
<evidence type="ECO:0000313" key="9">
    <source>
        <dbReference type="RefSeq" id="XP_033461627.1"/>
    </source>
</evidence>
<keyword evidence="4 7" id="KW-0472">Membrane</keyword>
<keyword evidence="2 7" id="KW-0812">Transmembrane</keyword>
<feature type="transmembrane region" description="Helical" evidence="7">
    <location>
        <begin position="395"/>
        <end position="414"/>
    </location>
</feature>
<feature type="binding site" evidence="5">
    <location>
        <position position="464"/>
    </location>
    <ligand>
        <name>Zn(2+)</name>
        <dbReference type="ChEBI" id="CHEBI:29105"/>
    </ligand>
</feature>
<feature type="binding site" evidence="5">
    <location>
        <position position="319"/>
    </location>
    <ligand>
        <name>Zn(2+)</name>
        <dbReference type="ChEBI" id="CHEBI:29105"/>
    </ligand>
</feature>
<feature type="transmembrane region" description="Helical" evidence="7">
    <location>
        <begin position="365"/>
        <end position="383"/>
    </location>
</feature>
<evidence type="ECO:0000256" key="7">
    <source>
        <dbReference type="SAM" id="Phobius"/>
    </source>
</evidence>
<evidence type="ECO:0000256" key="6">
    <source>
        <dbReference type="SAM" id="MobiDB-lite"/>
    </source>
</evidence>
<dbReference type="GO" id="GO:0046872">
    <property type="term" value="F:metal ion binding"/>
    <property type="evidence" value="ECO:0007669"/>
    <property type="project" value="UniProtKB-KW"/>
</dbReference>
<dbReference type="PANTHER" id="PTHR20855">
    <property type="entry name" value="ADIPOR/PROGESTIN RECEPTOR-RELATED"/>
    <property type="match status" value="1"/>
</dbReference>
<dbReference type="AlphaFoldDB" id="A0A6J3M966"/>
<dbReference type="RefSeq" id="XP_033461627.1">
    <property type="nucleotide sequence ID" value="XM_033604550.1"/>
</dbReference>
<keyword evidence="3 7" id="KW-1133">Transmembrane helix</keyword>
<dbReference type="OrthoDB" id="5585746at2759"/>
<feature type="transmembrane region" description="Helical" evidence="7">
    <location>
        <begin position="296"/>
        <end position="318"/>
    </location>
</feature>
<keyword evidence="5" id="KW-0862">Zinc</keyword>
<dbReference type="Pfam" id="PF03006">
    <property type="entry name" value="HlyIII"/>
    <property type="match status" value="1"/>
</dbReference>
<feature type="transmembrane region" description="Helical" evidence="7">
    <location>
        <begin position="426"/>
        <end position="446"/>
    </location>
</feature>
<keyword evidence="8" id="KW-1185">Reference proteome</keyword>
<dbReference type="InterPro" id="IPR004254">
    <property type="entry name" value="AdipoR/HlyIII-related"/>
</dbReference>
<feature type="transmembrane region" description="Helical" evidence="7">
    <location>
        <begin position="466"/>
        <end position="482"/>
    </location>
</feature>
<evidence type="ECO:0000256" key="1">
    <source>
        <dbReference type="ARBA" id="ARBA00004141"/>
    </source>
</evidence>
<reference evidence="9" key="3">
    <citation type="submission" date="2025-08" db="UniProtKB">
        <authorList>
            <consortium name="RefSeq"/>
        </authorList>
    </citation>
    <scope>IDENTIFICATION</scope>
    <source>
        <strain evidence="9">CBS 342.82</strain>
    </source>
</reference>
<evidence type="ECO:0000256" key="5">
    <source>
        <dbReference type="PIRSR" id="PIRSR604254-1"/>
    </source>
</evidence>